<organism evidence="1 2">
    <name type="scientific">Bradyrhizobium betae</name>
    <dbReference type="NCBI Taxonomy" id="244734"/>
    <lineage>
        <taxon>Bacteria</taxon>
        <taxon>Pseudomonadati</taxon>
        <taxon>Pseudomonadota</taxon>
        <taxon>Alphaproteobacteria</taxon>
        <taxon>Hyphomicrobiales</taxon>
        <taxon>Nitrobacteraceae</taxon>
        <taxon>Bradyrhizobium</taxon>
    </lineage>
</organism>
<accession>A0A5P6P6I2</accession>
<evidence type="ECO:0000313" key="2">
    <source>
        <dbReference type="Proteomes" id="UP000325641"/>
    </source>
</evidence>
<dbReference type="RefSeq" id="WP_151644873.1">
    <property type="nucleotide sequence ID" value="NZ_CP044543.1"/>
</dbReference>
<evidence type="ECO:0000313" key="1">
    <source>
        <dbReference type="EMBL" id="QFI73053.1"/>
    </source>
</evidence>
<dbReference type="InterPro" id="IPR029063">
    <property type="entry name" value="SAM-dependent_MTases_sf"/>
</dbReference>
<dbReference type="GO" id="GO:0032259">
    <property type="term" value="P:methylation"/>
    <property type="evidence" value="ECO:0007669"/>
    <property type="project" value="UniProtKB-KW"/>
</dbReference>
<dbReference type="Gene3D" id="3.40.50.150">
    <property type="entry name" value="Vaccinia Virus protein VP39"/>
    <property type="match status" value="1"/>
</dbReference>
<dbReference type="PANTHER" id="PTHR43861">
    <property type="entry name" value="TRANS-ACONITATE 2-METHYLTRANSFERASE-RELATED"/>
    <property type="match status" value="1"/>
</dbReference>
<dbReference type="OrthoDB" id="7537532at2"/>
<name>A0A5P6P6I2_9BRAD</name>
<gene>
    <name evidence="1" type="ORF">F8237_11985</name>
</gene>
<reference evidence="2" key="1">
    <citation type="submission" date="2019-10" db="EMBL/GenBank/DDBJ databases">
        <title>Complete Genome Sequence of Bradyrhizobium betae type strain PL7HG1T.</title>
        <authorList>
            <person name="Bromfield E.S.P."/>
            <person name="Cloutier S."/>
        </authorList>
    </citation>
    <scope>NUCLEOTIDE SEQUENCE [LARGE SCALE GENOMIC DNA]</scope>
    <source>
        <strain evidence="2">PL7HG1</strain>
    </source>
</reference>
<sequence length="324" mass="35963">MRQPAFSLLPDLYRLDRQLQPLPCPVCNACKPLRVLRRDRYLLRVDLSICEDCGAIYLARGLAGDIATRFYADLYPRLMGVGIYSAPVLGQLRLAAGYRVNAIRSVAGVVDDIVDIGAGHGFFLAACRDAGSRNYWGVEPGPLQRRYGEDNLGLRGRIVAGDFGSPAAAPFQPQMVTMFHVLEHLEQPGATLDVIAGWLPRDGWLVIEVPDLEDWSQIGLQYAHVSHRSYFTGATLTALLARHGFRVHAMQRELYGIHPTNLRVFARVGDADPGLPRPPDVVRLRQQIREQMQPWRLTDGYPKSAWRLGKLAIAGGLNPPPITP</sequence>
<dbReference type="SUPFAM" id="SSF53335">
    <property type="entry name" value="S-adenosyl-L-methionine-dependent methyltransferases"/>
    <property type="match status" value="1"/>
</dbReference>
<dbReference type="GO" id="GO:0008168">
    <property type="term" value="F:methyltransferase activity"/>
    <property type="evidence" value="ECO:0007669"/>
    <property type="project" value="UniProtKB-KW"/>
</dbReference>
<dbReference type="PANTHER" id="PTHR43861:SF6">
    <property type="entry name" value="METHYLTRANSFERASE TYPE 11"/>
    <property type="match status" value="1"/>
</dbReference>
<dbReference type="AlphaFoldDB" id="A0A5P6P6I2"/>
<keyword evidence="1" id="KW-0808">Transferase</keyword>
<dbReference type="Pfam" id="PF13489">
    <property type="entry name" value="Methyltransf_23"/>
    <property type="match status" value="1"/>
</dbReference>
<dbReference type="EMBL" id="CP044543">
    <property type="protein sequence ID" value="QFI73053.1"/>
    <property type="molecule type" value="Genomic_DNA"/>
</dbReference>
<proteinExistence type="predicted"/>
<dbReference type="CDD" id="cd02440">
    <property type="entry name" value="AdoMet_MTases"/>
    <property type="match status" value="1"/>
</dbReference>
<keyword evidence="1" id="KW-0489">Methyltransferase</keyword>
<dbReference type="KEGG" id="bbet:F8237_11985"/>
<dbReference type="Proteomes" id="UP000325641">
    <property type="component" value="Chromosome"/>
</dbReference>
<protein>
    <submittedName>
        <fullName evidence="1">Class I SAM-dependent methyltransferase</fullName>
    </submittedName>
</protein>